<feature type="domain" description="F-box" evidence="1">
    <location>
        <begin position="74"/>
        <end position="121"/>
    </location>
</feature>
<dbReference type="Pfam" id="PF01827">
    <property type="entry name" value="FTH"/>
    <property type="match status" value="1"/>
</dbReference>
<dbReference type="PANTHER" id="PTHR23015">
    <property type="entry name" value="UNCHARACTERIZED C.ELEGANS PROTEIN"/>
    <property type="match status" value="1"/>
</dbReference>
<protein>
    <recommendedName>
        <fullName evidence="1">F-box domain-containing protein</fullName>
    </recommendedName>
</protein>
<dbReference type="Proteomes" id="UP000230233">
    <property type="component" value="Unassembled WGS sequence"/>
</dbReference>
<dbReference type="GO" id="GO:0045087">
    <property type="term" value="P:innate immune response"/>
    <property type="evidence" value="ECO:0007669"/>
    <property type="project" value="TreeGrafter"/>
</dbReference>
<dbReference type="SMART" id="SM00256">
    <property type="entry name" value="FBOX"/>
    <property type="match status" value="1"/>
</dbReference>
<organism evidence="2 3">
    <name type="scientific">Caenorhabditis nigoni</name>
    <dbReference type="NCBI Taxonomy" id="1611254"/>
    <lineage>
        <taxon>Eukaryota</taxon>
        <taxon>Metazoa</taxon>
        <taxon>Ecdysozoa</taxon>
        <taxon>Nematoda</taxon>
        <taxon>Chromadorea</taxon>
        <taxon>Rhabditida</taxon>
        <taxon>Rhabditina</taxon>
        <taxon>Rhabditomorpha</taxon>
        <taxon>Rhabditoidea</taxon>
        <taxon>Rhabditidae</taxon>
        <taxon>Peloderinae</taxon>
        <taxon>Caenorhabditis</taxon>
    </lineage>
</organism>
<dbReference type="Pfam" id="PF17906">
    <property type="entry name" value="HTH_48"/>
    <property type="match status" value="1"/>
</dbReference>
<gene>
    <name evidence="2" type="ORF">B9Z55_027029</name>
</gene>
<dbReference type="InterPro" id="IPR001810">
    <property type="entry name" value="F-box_dom"/>
</dbReference>
<dbReference type="InterPro" id="IPR002900">
    <property type="entry name" value="DUF38/FTH_CAE_spp"/>
</dbReference>
<keyword evidence="3" id="KW-1185">Reference proteome</keyword>
<evidence type="ECO:0000259" key="1">
    <source>
        <dbReference type="PROSITE" id="PS50181"/>
    </source>
</evidence>
<dbReference type="CDD" id="cd22150">
    <property type="entry name" value="F-box_CeFBXA-like"/>
    <property type="match status" value="1"/>
</dbReference>
<reference evidence="3" key="1">
    <citation type="submission" date="2017-10" db="EMBL/GenBank/DDBJ databases">
        <title>Rapid genome shrinkage in a self-fertile nematode reveals novel sperm competition proteins.</title>
        <authorList>
            <person name="Yin D."/>
            <person name="Schwarz E.M."/>
            <person name="Thomas C.G."/>
            <person name="Felde R.L."/>
            <person name="Korf I.F."/>
            <person name="Cutter A.D."/>
            <person name="Schartner C.M."/>
            <person name="Ralston E.J."/>
            <person name="Meyer B.J."/>
            <person name="Haag E.S."/>
        </authorList>
    </citation>
    <scope>NUCLEOTIDE SEQUENCE [LARGE SCALE GENOMIC DNA]</scope>
    <source>
        <strain evidence="3">JU1422</strain>
    </source>
</reference>
<sequence length="399" mass="46579">MELSSDFMKKNQHFLKSCIFYEVLQQKPIFDSYRNFCDTVGQNAMEYRDFEFWYHRFYHGDLDFDYDRSADPEPKTLVDMPVVLMNKIVRYLDPVDRTLLRSMNHAIKTVADSFPPVFEKIEVAVSETNMTWSLNDKLFSCFKEGSGCTLLKPNSSKSEESEESYIKKSLEYWIPVLKIPNMEVNHFSLEVFDRTPNLNDLLSVPLNAKSVSICSANTISVLQILSAMTPGYLESICLDGLCSEELEDYRVVWEDIMLPYFSDYSLIFETDQFKQAQHVDFMMMKFNVADLAHFSHLKSFKFRLRSENIIEDVPRMRDIISTFEHFESCELEYVGFSGEVPIVAFAMALGGEIQTDRLAQGEHRTITHLYHIPEFYECLEINLKDIGDFRCRIDIIKIR</sequence>
<dbReference type="AlphaFoldDB" id="A0A2G5SIC5"/>
<proteinExistence type="predicted"/>
<dbReference type="InterPro" id="IPR041426">
    <property type="entry name" value="Mos1_HTH"/>
</dbReference>
<evidence type="ECO:0000313" key="2">
    <source>
        <dbReference type="EMBL" id="PIC14865.1"/>
    </source>
</evidence>
<dbReference type="InterPro" id="IPR040161">
    <property type="entry name" value="FB224"/>
</dbReference>
<name>A0A2G5SIC5_9PELO</name>
<dbReference type="EMBL" id="PDUG01000007">
    <property type="protein sequence ID" value="PIC14865.1"/>
    <property type="molecule type" value="Genomic_DNA"/>
</dbReference>
<dbReference type="PANTHER" id="PTHR23015:SF4">
    <property type="entry name" value="DUF38 DOMAIN-CONTAINING PROTEIN-RELATED"/>
    <property type="match status" value="1"/>
</dbReference>
<comment type="caution">
    <text evidence="2">The sequence shown here is derived from an EMBL/GenBank/DDBJ whole genome shotgun (WGS) entry which is preliminary data.</text>
</comment>
<dbReference type="PROSITE" id="PS50181">
    <property type="entry name" value="FBOX"/>
    <property type="match status" value="1"/>
</dbReference>
<accession>A0A2G5SIC5</accession>
<evidence type="ECO:0000313" key="3">
    <source>
        <dbReference type="Proteomes" id="UP000230233"/>
    </source>
</evidence>